<dbReference type="RefSeq" id="WP_261958938.1">
    <property type="nucleotide sequence ID" value="NZ_BAAAXA010000001.1"/>
</dbReference>
<name>A0A9W6NTR5_9ACTN</name>
<dbReference type="AlphaFoldDB" id="A0A9W6NTR5"/>
<dbReference type="EMBL" id="BSFP01000152">
    <property type="protein sequence ID" value="GLL08502.1"/>
    <property type="molecule type" value="Genomic_DNA"/>
</dbReference>
<evidence type="ECO:0000256" key="1">
    <source>
        <dbReference type="SAM" id="MobiDB-lite"/>
    </source>
</evidence>
<evidence type="ECO:0000313" key="3">
    <source>
        <dbReference type="Proteomes" id="UP001143480"/>
    </source>
</evidence>
<dbReference type="Proteomes" id="UP001143480">
    <property type="component" value="Unassembled WGS sequence"/>
</dbReference>
<reference evidence="2" key="1">
    <citation type="journal article" date="2014" name="Int. J. Syst. Evol. Microbiol.">
        <title>Complete genome sequence of Corynebacterium casei LMG S-19264T (=DSM 44701T), isolated from a smear-ripened cheese.</title>
        <authorList>
            <consortium name="US DOE Joint Genome Institute (JGI-PGF)"/>
            <person name="Walter F."/>
            <person name="Albersmeier A."/>
            <person name="Kalinowski J."/>
            <person name="Ruckert C."/>
        </authorList>
    </citation>
    <scope>NUCLEOTIDE SEQUENCE</scope>
    <source>
        <strain evidence="2">VKM Ac-1321</strain>
    </source>
</reference>
<proteinExistence type="predicted"/>
<accession>A0A9W6NTR5</accession>
<sequence>MPDITAAQPGHHPQAAAPSPPTIRRCEYRPAAGSGAPPPCWLRTAPHRERLNLALFTLRRYGVTTAAAQGDSVAAARRRLDRHQPTGEAQSYLFWTAAEDRAGFADDGTLHGELTVHHSADAAEAVRAALTIAGLAHRPGPEPQSVTILAADADAPASPW</sequence>
<protein>
    <submittedName>
        <fullName evidence="2">Uncharacterized protein</fullName>
    </submittedName>
</protein>
<feature type="compositionally biased region" description="Low complexity" evidence="1">
    <location>
        <begin position="1"/>
        <end position="17"/>
    </location>
</feature>
<organism evidence="2 3">
    <name type="scientific">Dactylosporangium matsuzakiense</name>
    <dbReference type="NCBI Taxonomy" id="53360"/>
    <lineage>
        <taxon>Bacteria</taxon>
        <taxon>Bacillati</taxon>
        <taxon>Actinomycetota</taxon>
        <taxon>Actinomycetes</taxon>
        <taxon>Micromonosporales</taxon>
        <taxon>Micromonosporaceae</taxon>
        <taxon>Dactylosporangium</taxon>
    </lineage>
</organism>
<evidence type="ECO:0000313" key="2">
    <source>
        <dbReference type="EMBL" id="GLL08502.1"/>
    </source>
</evidence>
<gene>
    <name evidence="2" type="ORF">GCM10017581_102690</name>
</gene>
<comment type="caution">
    <text evidence="2">The sequence shown here is derived from an EMBL/GenBank/DDBJ whole genome shotgun (WGS) entry which is preliminary data.</text>
</comment>
<reference evidence="2" key="2">
    <citation type="submission" date="2023-01" db="EMBL/GenBank/DDBJ databases">
        <authorList>
            <person name="Sun Q."/>
            <person name="Evtushenko L."/>
        </authorList>
    </citation>
    <scope>NUCLEOTIDE SEQUENCE</scope>
    <source>
        <strain evidence="2">VKM Ac-1321</strain>
    </source>
</reference>
<feature type="region of interest" description="Disordered" evidence="1">
    <location>
        <begin position="1"/>
        <end position="22"/>
    </location>
</feature>
<keyword evidence="3" id="KW-1185">Reference proteome</keyword>